<dbReference type="InterPro" id="IPR011032">
    <property type="entry name" value="GroES-like_sf"/>
</dbReference>
<proteinExistence type="predicted"/>
<evidence type="ECO:0000256" key="2">
    <source>
        <dbReference type="ARBA" id="ARBA00023002"/>
    </source>
</evidence>
<dbReference type="BioCyc" id="ABAU509170:GCL9-571-MONOMER"/>
<dbReference type="NCBIfam" id="TIGR02824">
    <property type="entry name" value="quinone_pig3"/>
    <property type="match status" value="1"/>
</dbReference>
<dbReference type="InterPro" id="IPR014189">
    <property type="entry name" value="Quinone_OxRdtase_PIG3"/>
</dbReference>
<keyword evidence="2 4" id="KW-0560">Oxidoreductase</keyword>
<dbReference type="PANTHER" id="PTHR48106">
    <property type="entry name" value="QUINONE OXIDOREDUCTASE PIG3-RELATED"/>
    <property type="match status" value="1"/>
</dbReference>
<organism evidence="4 5">
    <name type="scientific">Acinetobacter baumannii (strain SDF)</name>
    <dbReference type="NCBI Taxonomy" id="509170"/>
    <lineage>
        <taxon>Bacteria</taxon>
        <taxon>Pseudomonadati</taxon>
        <taxon>Pseudomonadota</taxon>
        <taxon>Gammaproteobacteria</taxon>
        <taxon>Moraxellales</taxon>
        <taxon>Moraxellaceae</taxon>
        <taxon>Acinetobacter</taxon>
        <taxon>Acinetobacter calcoaceticus/baumannii complex</taxon>
    </lineage>
</organism>
<gene>
    <name evidence="4" type="ordered locus">ABSDF0698</name>
</gene>
<evidence type="ECO:0000313" key="5">
    <source>
        <dbReference type="Proteomes" id="UP000001741"/>
    </source>
</evidence>
<evidence type="ECO:0000313" key="4">
    <source>
        <dbReference type="EMBL" id="CAP00074.1"/>
    </source>
</evidence>
<dbReference type="GO" id="GO:0070402">
    <property type="term" value="F:NADPH binding"/>
    <property type="evidence" value="ECO:0007669"/>
    <property type="project" value="TreeGrafter"/>
</dbReference>
<dbReference type="Pfam" id="PF08240">
    <property type="entry name" value="ADH_N"/>
    <property type="match status" value="1"/>
</dbReference>
<dbReference type="EC" id="1.6.5.-" evidence="4"/>
<dbReference type="SUPFAM" id="SSF51735">
    <property type="entry name" value="NAD(P)-binding Rossmann-fold domains"/>
    <property type="match status" value="1"/>
</dbReference>
<feature type="domain" description="Enoyl reductase (ER)" evidence="3">
    <location>
        <begin position="54"/>
        <end position="366"/>
    </location>
</feature>
<dbReference type="Pfam" id="PF00107">
    <property type="entry name" value="ADH_zinc_N"/>
    <property type="match status" value="1"/>
</dbReference>
<dbReference type="EMBL" id="CU468230">
    <property type="protein sequence ID" value="CAP00074.1"/>
    <property type="molecule type" value="Genomic_DNA"/>
</dbReference>
<dbReference type="GO" id="GO:0016651">
    <property type="term" value="F:oxidoreductase activity, acting on NAD(P)H"/>
    <property type="evidence" value="ECO:0007669"/>
    <property type="project" value="TreeGrafter"/>
</dbReference>
<accession>B0VS33</accession>
<keyword evidence="1" id="KW-0521">NADP</keyword>
<sequence length="370" mass="40196">MPHSLVESLSGCLEFHLNYQQTKVNQHVLNINQTWSISMNLPTTMKIVEITVPGGPEVLKLQDSNVPVPQADEALIEVKAAGINRPDVLQRMGLYPMPKGVTQIPGLEVAGVVVAVGEQVQQFKVGDKVCALTNGGGYAEYCAVTATQVLPIPENLSFTQAAAIPETFFTVWANLFDIGRLKKDETALIHGGASGIGTTALAICHALGIKTFATVGSEDKVEALSDLTTAINYKTQDFEQEILNHTQEQGVDVILDIVGGSYFQKNLNLLKRDGRLVIIGFMGGRIGKEFDLQKLILKCATITGSTMRARNSQEKAQIAQSLHEHVWPLLAQGKCLPQIYKTYAFSDVQSAHACMEQGDHIGKIVLEMNA</sequence>
<dbReference type="Proteomes" id="UP000001741">
    <property type="component" value="Chromosome"/>
</dbReference>
<dbReference type="HOGENOM" id="CLU_026673_3_4_6"/>
<dbReference type="Gene3D" id="3.90.180.10">
    <property type="entry name" value="Medium-chain alcohol dehydrogenases, catalytic domain"/>
    <property type="match status" value="1"/>
</dbReference>
<dbReference type="InterPro" id="IPR036291">
    <property type="entry name" value="NAD(P)-bd_dom_sf"/>
</dbReference>
<dbReference type="SUPFAM" id="SSF50129">
    <property type="entry name" value="GroES-like"/>
    <property type="match status" value="1"/>
</dbReference>
<reference evidence="4 5" key="1">
    <citation type="journal article" date="2008" name="PLoS ONE">
        <title>Comparative analysis of Acinetobacters: three genomes for three lifestyles.</title>
        <authorList>
            <person name="Vallenet D."/>
            <person name="Nordmann P."/>
            <person name="Barbe V."/>
            <person name="Poirel L."/>
            <person name="Mangenot S."/>
            <person name="Bataille E."/>
            <person name="Dossat C."/>
            <person name="Gas S."/>
            <person name="Kreimeyer A."/>
            <person name="Lenoble P."/>
            <person name="Oztas S."/>
            <person name="Poulain J."/>
            <person name="Segurens B."/>
            <person name="Robert C."/>
            <person name="Abergel C."/>
            <person name="Claverie J.M."/>
            <person name="Raoult D."/>
            <person name="Medigue C."/>
            <person name="Weissenbach J."/>
            <person name="Cruveiller S."/>
        </authorList>
    </citation>
    <scope>NUCLEOTIDE SEQUENCE [LARGE SCALE GENOMIC DNA]</scope>
    <source>
        <strain evidence="4 5">SDF</strain>
    </source>
</reference>
<dbReference type="Gene3D" id="3.40.50.720">
    <property type="entry name" value="NAD(P)-binding Rossmann-like Domain"/>
    <property type="match status" value="1"/>
</dbReference>
<dbReference type="PANTHER" id="PTHR48106:SF8">
    <property type="entry name" value="OS02G0805600 PROTEIN"/>
    <property type="match status" value="1"/>
</dbReference>
<evidence type="ECO:0000259" key="3">
    <source>
        <dbReference type="SMART" id="SM00829"/>
    </source>
</evidence>
<dbReference type="SMART" id="SM00829">
    <property type="entry name" value="PKS_ER"/>
    <property type="match status" value="1"/>
</dbReference>
<evidence type="ECO:0000256" key="1">
    <source>
        <dbReference type="ARBA" id="ARBA00022857"/>
    </source>
</evidence>
<dbReference type="InterPro" id="IPR013154">
    <property type="entry name" value="ADH-like_N"/>
</dbReference>
<protein>
    <submittedName>
        <fullName evidence="4">Oxydoreductase protein, zinc-containing (Quinone oxidoreductase, NADPH dependent)</fullName>
        <ecNumber evidence="4">1.6.5.-</ecNumber>
    </submittedName>
</protein>
<dbReference type="CDD" id="cd05276">
    <property type="entry name" value="p53_inducible_oxidoreductase"/>
    <property type="match status" value="1"/>
</dbReference>
<dbReference type="KEGG" id="abm:ABSDF0698"/>
<dbReference type="AlphaFoldDB" id="B0VS33"/>
<name>B0VS33_ACIBS</name>
<dbReference type="InterPro" id="IPR013149">
    <property type="entry name" value="ADH-like_C"/>
</dbReference>
<dbReference type="InterPro" id="IPR020843">
    <property type="entry name" value="ER"/>
</dbReference>